<evidence type="ECO:0000256" key="1">
    <source>
        <dbReference type="ARBA" id="ARBA00022962"/>
    </source>
</evidence>
<dbReference type="SUPFAM" id="SSF52317">
    <property type="entry name" value="Class I glutamine amidotransferase-like"/>
    <property type="match status" value="1"/>
</dbReference>
<dbReference type="GO" id="GO:0004049">
    <property type="term" value="F:anthranilate synthase activity"/>
    <property type="evidence" value="ECO:0007669"/>
    <property type="project" value="TreeGrafter"/>
</dbReference>
<dbReference type="GO" id="GO:0005829">
    <property type="term" value="C:cytosol"/>
    <property type="evidence" value="ECO:0007669"/>
    <property type="project" value="TreeGrafter"/>
</dbReference>
<dbReference type="NCBIfam" id="TIGR00566">
    <property type="entry name" value="trpG_papA"/>
    <property type="match status" value="1"/>
</dbReference>
<evidence type="ECO:0000313" key="3">
    <source>
        <dbReference type="EMBL" id="RDV01411.1"/>
    </source>
</evidence>
<dbReference type="EMBL" id="QRGO01000003">
    <property type="protein sequence ID" value="RDV01411.1"/>
    <property type="molecule type" value="Genomic_DNA"/>
</dbReference>
<dbReference type="Pfam" id="PF00117">
    <property type="entry name" value="GATase"/>
    <property type="match status" value="1"/>
</dbReference>
<dbReference type="InterPro" id="IPR050472">
    <property type="entry name" value="Anth_synth/Amidotransfase"/>
</dbReference>
<dbReference type="PROSITE" id="PS51273">
    <property type="entry name" value="GATASE_TYPE_1"/>
    <property type="match status" value="1"/>
</dbReference>
<reference evidence="4" key="1">
    <citation type="submission" date="2018-08" db="EMBL/GenBank/DDBJ databases">
        <authorList>
            <person name="Kim S.-J."/>
            <person name="Jung G.-Y."/>
        </authorList>
    </citation>
    <scope>NUCLEOTIDE SEQUENCE [LARGE SCALE GENOMIC DNA]</scope>
    <source>
        <strain evidence="4">GY_H</strain>
    </source>
</reference>
<name>A0A371B1S7_9BRAD</name>
<evidence type="ECO:0000259" key="2">
    <source>
        <dbReference type="Pfam" id="PF00117"/>
    </source>
</evidence>
<sequence length="216" mass="23010">MIVLIDNYDSFTFNLVHYLGGLGADVVVHRNDKIAVDDVMAMAPDGIVLSPGPCTPNEAGICLDLIKKASPTIPMFGVCLGHQAMGQVFRGKVIRAPQMVHGKVSEISHDATGVFRGINGPFKATRYHSLIVERGSLPAELRVNAQTADGLVMGMAHKTLPLHGVQFHPESIASEHGHLMLQNFLELAAAWNKKQGRVSIAASPNAGARAPAHLAG</sequence>
<protein>
    <submittedName>
        <fullName evidence="3">Aminodeoxychorismate/anthranilate synthase component II</fullName>
    </submittedName>
</protein>
<dbReference type="GO" id="GO:0000162">
    <property type="term" value="P:L-tryptophan biosynthetic process"/>
    <property type="evidence" value="ECO:0007669"/>
    <property type="project" value="TreeGrafter"/>
</dbReference>
<feature type="domain" description="Glutamine amidotransferase" evidence="2">
    <location>
        <begin position="3"/>
        <end position="185"/>
    </location>
</feature>
<dbReference type="CDD" id="cd01743">
    <property type="entry name" value="GATase1_Anthranilate_Synthase"/>
    <property type="match status" value="1"/>
</dbReference>
<dbReference type="OrthoDB" id="9803598at2"/>
<dbReference type="AlphaFoldDB" id="A0A371B1S7"/>
<gene>
    <name evidence="3" type="ORF">DXH78_18475</name>
</gene>
<dbReference type="PANTHER" id="PTHR43418">
    <property type="entry name" value="MULTIFUNCTIONAL TRYPTOPHAN BIOSYNTHESIS PROTEIN-RELATED"/>
    <property type="match status" value="1"/>
</dbReference>
<dbReference type="Proteomes" id="UP000263993">
    <property type="component" value="Unassembled WGS sequence"/>
</dbReference>
<comment type="caution">
    <text evidence="3">The sequence shown here is derived from an EMBL/GenBank/DDBJ whole genome shotgun (WGS) entry which is preliminary data.</text>
</comment>
<dbReference type="InterPro" id="IPR017926">
    <property type="entry name" value="GATASE"/>
</dbReference>
<dbReference type="PRINTS" id="PR00096">
    <property type="entry name" value="GATASE"/>
</dbReference>
<dbReference type="FunFam" id="3.40.50.880:FF:000003">
    <property type="entry name" value="Anthranilate synthase component II"/>
    <property type="match status" value="1"/>
</dbReference>
<keyword evidence="1" id="KW-0315">Glutamine amidotransferase</keyword>
<dbReference type="RefSeq" id="WP_115518736.1">
    <property type="nucleotide sequence ID" value="NZ_QRGO01000003.1"/>
</dbReference>
<accession>A0A371B1S7</accession>
<dbReference type="Gene3D" id="3.40.50.880">
    <property type="match status" value="1"/>
</dbReference>
<dbReference type="InterPro" id="IPR006221">
    <property type="entry name" value="TrpG/PapA_dom"/>
</dbReference>
<keyword evidence="4" id="KW-1185">Reference proteome</keyword>
<dbReference type="PRINTS" id="PR00099">
    <property type="entry name" value="CPSGATASE"/>
</dbReference>
<organism evidence="3 4">
    <name type="scientific">Undibacter mobilis</name>
    <dbReference type="NCBI Taxonomy" id="2292256"/>
    <lineage>
        <taxon>Bacteria</taxon>
        <taxon>Pseudomonadati</taxon>
        <taxon>Pseudomonadota</taxon>
        <taxon>Alphaproteobacteria</taxon>
        <taxon>Hyphomicrobiales</taxon>
        <taxon>Nitrobacteraceae</taxon>
        <taxon>Undibacter</taxon>
    </lineage>
</organism>
<dbReference type="PRINTS" id="PR00097">
    <property type="entry name" value="ANTSNTHASEII"/>
</dbReference>
<proteinExistence type="predicted"/>
<dbReference type="PANTHER" id="PTHR43418:SF4">
    <property type="entry name" value="MULTIFUNCTIONAL TRYPTOPHAN BIOSYNTHESIS PROTEIN"/>
    <property type="match status" value="1"/>
</dbReference>
<dbReference type="InterPro" id="IPR029062">
    <property type="entry name" value="Class_I_gatase-like"/>
</dbReference>
<evidence type="ECO:0000313" key="4">
    <source>
        <dbReference type="Proteomes" id="UP000263993"/>
    </source>
</evidence>